<keyword evidence="15" id="KW-1185">Reference proteome</keyword>
<evidence type="ECO:0000256" key="7">
    <source>
        <dbReference type="ARBA" id="ARBA00023295"/>
    </source>
</evidence>
<comment type="catalytic activity">
    <reaction evidence="1 8">
        <text>Hydrolysis of terminal non-reducing beta-D-galactose residues in beta-D-galactosides.</text>
        <dbReference type="EC" id="3.2.1.23"/>
    </reaction>
</comment>
<dbReference type="OrthoDB" id="9800974at2"/>
<gene>
    <name evidence="14" type="ORF">TRM7615_04221</name>
</gene>
<dbReference type="SUPFAM" id="SSF52317">
    <property type="entry name" value="Class I glutamine amidotransferase-like"/>
    <property type="match status" value="1"/>
</dbReference>
<evidence type="ECO:0000256" key="6">
    <source>
        <dbReference type="ARBA" id="ARBA00022833"/>
    </source>
</evidence>
<dbReference type="GO" id="GO:0004565">
    <property type="term" value="F:beta-galactosidase activity"/>
    <property type="evidence" value="ECO:0007669"/>
    <property type="project" value="UniProtKB-EC"/>
</dbReference>
<evidence type="ECO:0000256" key="8">
    <source>
        <dbReference type="PIRNR" id="PIRNR001084"/>
    </source>
</evidence>
<feature type="binding site" evidence="11">
    <location>
        <position position="109"/>
    </location>
    <ligand>
        <name>Zn(2+)</name>
        <dbReference type="ChEBI" id="CHEBI:29105"/>
    </ligand>
</feature>
<dbReference type="PIRSF" id="PIRSF001084">
    <property type="entry name" value="B-galactosidase"/>
    <property type="match status" value="1"/>
</dbReference>
<evidence type="ECO:0000259" key="12">
    <source>
        <dbReference type="Pfam" id="PF02449"/>
    </source>
</evidence>
<evidence type="ECO:0000256" key="3">
    <source>
        <dbReference type="ARBA" id="ARBA00012756"/>
    </source>
</evidence>
<comment type="similarity">
    <text evidence="2 8">Belongs to the glycosyl hydrolase 42 family.</text>
</comment>
<dbReference type="InterPro" id="IPR017853">
    <property type="entry name" value="GH"/>
</dbReference>
<feature type="domain" description="Beta-galactosidase trimerisation" evidence="13">
    <location>
        <begin position="401"/>
        <end position="588"/>
    </location>
</feature>
<proteinExistence type="inferred from homology"/>
<evidence type="ECO:0000256" key="11">
    <source>
        <dbReference type="PIRSR" id="PIRSR001084-3"/>
    </source>
</evidence>
<dbReference type="PANTHER" id="PTHR36447:SF2">
    <property type="entry name" value="BETA-GALACTOSIDASE YESZ"/>
    <property type="match status" value="1"/>
</dbReference>
<feature type="binding site" evidence="10">
    <location>
        <position position="143"/>
    </location>
    <ligand>
        <name>substrate</name>
    </ligand>
</feature>
<dbReference type="Gene3D" id="3.20.20.80">
    <property type="entry name" value="Glycosidases"/>
    <property type="match status" value="1"/>
</dbReference>
<sequence>MKRTLGTCYYPEHWPEETWQDDARRMVAAGLTWVRIGEFAWSRLEPNPGEMTLGWMDRAIETLGQAGLKVVLGTPTATPPRWMLDRHTDMLAIDAQGNPRKFGSRRHYCFSHAGYLEESRRITRLLAERYGASPYVAAWQTDNEYGCHDTTLSYSAAARTGFRTWLRSQYADIDALNSAWGNVFWSMEYRSFDDIDLPNMTVTEANPSHTMAFRRYSSDMVVRFNQAQVEEIRPHSSAPISHNYMGRITDFDHFEVGKDLEIATWDSYPLGFLEDRVGATPEHQRMYAQQGDPDFQAFHHDLYRAVGRGRWWVMEQQPGPVNWAPYNPAPLPGMVRLWTWEAFAHGAEAVCYFRWRQAPFAQEQMHAGLLRPDGQDAPAMQEVAEMTRELADAPEVQPGTAPVALIFDYASEWAWSTQPHGAHLNYFGIVFDVYRALRRAGLSVDILPPTALDFSEYKVVLAPGLMTLGSELKAALENAPCTVLLGPRTNARTHDFRIPTPLPPDFADLDVTVSRVESLRPDMPRPLVGGGAVTGYIEELEGEVPTILHTQLGQPCAVAQGNRIYCSAILDDTGLDRLMIALCARSDLSYRAMPVGVRTRRCGSEEFWFNHTDKPVETDMGTLPPASVLRRTI</sequence>
<feature type="active site" description="Proton donor" evidence="9">
    <location>
        <position position="144"/>
    </location>
</feature>
<dbReference type="CDD" id="cd03143">
    <property type="entry name" value="A4_beta-galactosidase_middle_domain"/>
    <property type="match status" value="1"/>
</dbReference>
<dbReference type="Proteomes" id="UP000244898">
    <property type="component" value="Unassembled WGS sequence"/>
</dbReference>
<dbReference type="GO" id="GO:0046872">
    <property type="term" value="F:metal ion binding"/>
    <property type="evidence" value="ECO:0007669"/>
    <property type="project" value="UniProtKB-KW"/>
</dbReference>
<accession>A0A2R8CE00</accession>
<dbReference type="SUPFAM" id="SSF51445">
    <property type="entry name" value="(Trans)glycosidases"/>
    <property type="match status" value="1"/>
</dbReference>
<feature type="binding site" evidence="10">
    <location>
        <position position="105"/>
    </location>
    <ligand>
        <name>substrate</name>
    </ligand>
</feature>
<evidence type="ECO:0000256" key="9">
    <source>
        <dbReference type="PIRSR" id="PIRSR001084-1"/>
    </source>
</evidence>
<evidence type="ECO:0000256" key="2">
    <source>
        <dbReference type="ARBA" id="ARBA00005940"/>
    </source>
</evidence>
<dbReference type="Gene3D" id="3.40.50.880">
    <property type="match status" value="1"/>
</dbReference>
<evidence type="ECO:0000313" key="14">
    <source>
        <dbReference type="EMBL" id="SPJ30687.1"/>
    </source>
</evidence>
<reference evidence="15" key="1">
    <citation type="submission" date="2018-03" db="EMBL/GenBank/DDBJ databases">
        <authorList>
            <person name="Rodrigo-Torres L."/>
            <person name="Arahal R. D."/>
            <person name="Lucena T."/>
        </authorList>
    </citation>
    <scope>NUCLEOTIDE SEQUENCE [LARGE SCALE GENOMIC DNA]</scope>
    <source>
        <strain evidence="15">CECT 7615</strain>
    </source>
</reference>
<dbReference type="InterPro" id="IPR013529">
    <property type="entry name" value="Glyco_hydro_42_N"/>
</dbReference>
<dbReference type="EC" id="3.2.1.23" evidence="3 8"/>
<evidence type="ECO:0000256" key="1">
    <source>
        <dbReference type="ARBA" id="ARBA00001412"/>
    </source>
</evidence>
<evidence type="ECO:0000256" key="4">
    <source>
        <dbReference type="ARBA" id="ARBA00022723"/>
    </source>
</evidence>
<feature type="binding site" evidence="10">
    <location>
        <position position="323"/>
    </location>
    <ligand>
        <name>substrate</name>
    </ligand>
</feature>
<dbReference type="AlphaFoldDB" id="A0A2R8CE00"/>
<organism evidence="14 15">
    <name type="scientific">Falsiruegeria mediterranea M17</name>
    <dbReference type="NCBI Taxonomy" id="1200281"/>
    <lineage>
        <taxon>Bacteria</taxon>
        <taxon>Pseudomonadati</taxon>
        <taxon>Pseudomonadota</taxon>
        <taxon>Alphaproteobacteria</taxon>
        <taxon>Rhodobacterales</taxon>
        <taxon>Roseobacteraceae</taxon>
        <taxon>Falsiruegeria</taxon>
    </lineage>
</organism>
<evidence type="ECO:0000256" key="5">
    <source>
        <dbReference type="ARBA" id="ARBA00022801"/>
    </source>
</evidence>
<protein>
    <recommendedName>
        <fullName evidence="3 8">Beta-galactosidase</fullName>
        <shortName evidence="8">Beta-gal</shortName>
        <ecNumber evidence="3 8">3.2.1.23</ecNumber>
    </recommendedName>
</protein>
<evidence type="ECO:0000256" key="10">
    <source>
        <dbReference type="PIRSR" id="PIRSR001084-2"/>
    </source>
</evidence>
<name>A0A2R8CE00_9RHOB</name>
<dbReference type="Pfam" id="PF08532">
    <property type="entry name" value="Glyco_hydro_42M"/>
    <property type="match status" value="1"/>
</dbReference>
<dbReference type="InterPro" id="IPR003476">
    <property type="entry name" value="Glyco_hydro_42"/>
</dbReference>
<dbReference type="InterPro" id="IPR013738">
    <property type="entry name" value="Beta_galactosidase_Trimer"/>
</dbReference>
<keyword evidence="5 8" id="KW-0378">Hydrolase</keyword>
<dbReference type="GO" id="GO:0009341">
    <property type="term" value="C:beta-galactosidase complex"/>
    <property type="evidence" value="ECO:0007669"/>
    <property type="project" value="InterPro"/>
</dbReference>
<dbReference type="InterPro" id="IPR029062">
    <property type="entry name" value="Class_I_gatase-like"/>
</dbReference>
<keyword evidence="6 11" id="KW-0862">Zinc</keyword>
<feature type="active site" description="Nucleophile" evidence="9">
    <location>
        <position position="315"/>
    </location>
</feature>
<feature type="domain" description="Glycoside hydrolase family 42 N-terminal" evidence="12">
    <location>
        <begin position="8"/>
        <end position="391"/>
    </location>
</feature>
<dbReference type="RefSeq" id="WP_108791417.1">
    <property type="nucleotide sequence ID" value="NZ_ONZG01000013.1"/>
</dbReference>
<keyword evidence="7 8" id="KW-0326">Glycosidase</keyword>
<evidence type="ECO:0000259" key="13">
    <source>
        <dbReference type="Pfam" id="PF08532"/>
    </source>
</evidence>
<dbReference type="EMBL" id="ONZG01000013">
    <property type="protein sequence ID" value="SPJ30687.1"/>
    <property type="molecule type" value="Genomic_DNA"/>
</dbReference>
<evidence type="ECO:0000313" key="15">
    <source>
        <dbReference type="Proteomes" id="UP000244898"/>
    </source>
</evidence>
<dbReference type="PANTHER" id="PTHR36447">
    <property type="entry name" value="BETA-GALACTOSIDASE GANA"/>
    <property type="match status" value="1"/>
</dbReference>
<dbReference type="GO" id="GO:0005975">
    <property type="term" value="P:carbohydrate metabolic process"/>
    <property type="evidence" value="ECO:0007669"/>
    <property type="project" value="InterPro"/>
</dbReference>
<keyword evidence="4 11" id="KW-0479">Metal-binding</keyword>
<dbReference type="Pfam" id="PF02449">
    <property type="entry name" value="Glyco_hydro_42"/>
    <property type="match status" value="1"/>
</dbReference>